<dbReference type="SUPFAM" id="SSF54001">
    <property type="entry name" value="Cysteine proteinases"/>
    <property type="match status" value="1"/>
</dbReference>
<organism evidence="6 7">
    <name type="scientific">Parvularcula mediterranea</name>
    <dbReference type="NCBI Taxonomy" id="2732508"/>
    <lineage>
        <taxon>Bacteria</taxon>
        <taxon>Pseudomonadati</taxon>
        <taxon>Pseudomonadota</taxon>
        <taxon>Alphaproteobacteria</taxon>
        <taxon>Parvularculales</taxon>
        <taxon>Parvularculaceae</taxon>
        <taxon>Parvularcula</taxon>
    </lineage>
</organism>
<sequence>MSAADRAVAHRAKIVLAALAWLGTPYRHQCSQKGQGTDCLGLIRGIYRDITGGEPESPPPYARFERGREETMLEAAQRNLILTDHPLPGDVLLFRMRRTQPVRHCGVLIAPDRFVHAHQGQSVLGASLSPFWRDRLAASFAFPEPQ</sequence>
<dbReference type="PROSITE" id="PS51935">
    <property type="entry name" value="NLPC_P60"/>
    <property type="match status" value="1"/>
</dbReference>
<evidence type="ECO:0000256" key="1">
    <source>
        <dbReference type="ARBA" id="ARBA00007074"/>
    </source>
</evidence>
<dbReference type="EMBL" id="JABFCX010000003">
    <property type="protein sequence ID" value="NNU16979.1"/>
    <property type="molecule type" value="Genomic_DNA"/>
</dbReference>
<evidence type="ECO:0000259" key="5">
    <source>
        <dbReference type="PROSITE" id="PS51935"/>
    </source>
</evidence>
<protein>
    <submittedName>
        <fullName evidence="6">Peptidase P60</fullName>
    </submittedName>
</protein>
<dbReference type="Gene3D" id="3.90.1720.10">
    <property type="entry name" value="endopeptidase domain like (from Nostoc punctiforme)"/>
    <property type="match status" value="1"/>
</dbReference>
<gene>
    <name evidence="6" type="ORF">HK107_11675</name>
</gene>
<keyword evidence="2" id="KW-0645">Protease</keyword>
<reference evidence="6 7" key="1">
    <citation type="submission" date="2020-05" db="EMBL/GenBank/DDBJ databases">
        <title>Parvularcula mediterraneae sp. nov., isolated from polypropylene straw from shallow seawater of the seashore of Laganas in Zakynthos island, Greece.</title>
        <authorList>
            <person name="Szabo I."/>
            <person name="Al-Omari J."/>
            <person name="Rado J."/>
            <person name="Szerdahelyi G.S."/>
        </authorList>
    </citation>
    <scope>NUCLEOTIDE SEQUENCE [LARGE SCALE GENOMIC DNA]</scope>
    <source>
        <strain evidence="6 7">ZS-1/3</strain>
    </source>
</reference>
<name>A0A7Y3RMU8_9PROT</name>
<dbReference type="InterPro" id="IPR000064">
    <property type="entry name" value="NLP_P60_dom"/>
</dbReference>
<dbReference type="Proteomes" id="UP000536835">
    <property type="component" value="Unassembled WGS sequence"/>
</dbReference>
<proteinExistence type="inferred from homology"/>
<evidence type="ECO:0000256" key="4">
    <source>
        <dbReference type="ARBA" id="ARBA00022807"/>
    </source>
</evidence>
<feature type="domain" description="NlpC/P60" evidence="5">
    <location>
        <begin position="8"/>
        <end position="143"/>
    </location>
</feature>
<accession>A0A7Y3RMU8</accession>
<evidence type="ECO:0000313" key="6">
    <source>
        <dbReference type="EMBL" id="NNU16979.1"/>
    </source>
</evidence>
<evidence type="ECO:0000313" key="7">
    <source>
        <dbReference type="Proteomes" id="UP000536835"/>
    </source>
</evidence>
<comment type="similarity">
    <text evidence="1">Belongs to the peptidase C40 family.</text>
</comment>
<keyword evidence="7" id="KW-1185">Reference proteome</keyword>
<dbReference type="NCBIfam" id="TIGR02219">
    <property type="entry name" value="phage_NlpC_fam"/>
    <property type="match status" value="1"/>
</dbReference>
<evidence type="ECO:0000256" key="3">
    <source>
        <dbReference type="ARBA" id="ARBA00022801"/>
    </source>
</evidence>
<keyword evidence="4" id="KW-0788">Thiol protease</keyword>
<comment type="caution">
    <text evidence="6">The sequence shown here is derived from an EMBL/GenBank/DDBJ whole genome shotgun (WGS) entry which is preliminary data.</text>
</comment>
<dbReference type="InterPro" id="IPR038765">
    <property type="entry name" value="Papain-like_cys_pep_sf"/>
</dbReference>
<keyword evidence="3" id="KW-0378">Hydrolase</keyword>
<dbReference type="GO" id="GO:0008234">
    <property type="term" value="F:cysteine-type peptidase activity"/>
    <property type="evidence" value="ECO:0007669"/>
    <property type="project" value="UniProtKB-KW"/>
</dbReference>
<dbReference type="RefSeq" id="WP_173199962.1">
    <property type="nucleotide sequence ID" value="NZ_JABFCX010000003.1"/>
</dbReference>
<dbReference type="AlphaFoldDB" id="A0A7Y3RMU8"/>
<dbReference type="InterPro" id="IPR011929">
    <property type="entry name" value="Phage_pept_NlpC/P60"/>
</dbReference>
<dbReference type="GO" id="GO:0006508">
    <property type="term" value="P:proteolysis"/>
    <property type="evidence" value="ECO:0007669"/>
    <property type="project" value="UniProtKB-KW"/>
</dbReference>
<dbReference type="Pfam" id="PF00877">
    <property type="entry name" value="NLPC_P60"/>
    <property type="match status" value="1"/>
</dbReference>
<evidence type="ECO:0000256" key="2">
    <source>
        <dbReference type="ARBA" id="ARBA00022670"/>
    </source>
</evidence>